<name>A0ABP9JAN9_9MICO</name>
<feature type="domain" description="PKD" evidence="2">
    <location>
        <begin position="445"/>
        <end position="526"/>
    </location>
</feature>
<feature type="chain" id="PRO_5045595982" description="PKD domain-containing protein" evidence="1">
    <location>
        <begin position="26"/>
        <end position="712"/>
    </location>
</feature>
<dbReference type="InterPro" id="IPR013783">
    <property type="entry name" value="Ig-like_fold"/>
</dbReference>
<dbReference type="Proteomes" id="UP001500427">
    <property type="component" value="Unassembled WGS sequence"/>
</dbReference>
<comment type="caution">
    <text evidence="3">The sequence shown here is derived from an EMBL/GenBank/DDBJ whole genome shotgun (WGS) entry which is preliminary data.</text>
</comment>
<dbReference type="SUPFAM" id="SSF49299">
    <property type="entry name" value="PKD domain"/>
    <property type="match status" value="1"/>
</dbReference>
<dbReference type="Pfam" id="PF22352">
    <property type="entry name" value="K319L-like_PKD"/>
    <property type="match status" value="2"/>
</dbReference>
<organism evidence="3 4">
    <name type="scientific">Terrabacter aeriphilus</name>
    <dbReference type="NCBI Taxonomy" id="515662"/>
    <lineage>
        <taxon>Bacteria</taxon>
        <taxon>Bacillati</taxon>
        <taxon>Actinomycetota</taxon>
        <taxon>Actinomycetes</taxon>
        <taxon>Micrococcales</taxon>
        <taxon>Intrasporangiaceae</taxon>
        <taxon>Terrabacter</taxon>
    </lineage>
</organism>
<dbReference type="InterPro" id="IPR022409">
    <property type="entry name" value="PKD/Chitinase_dom"/>
</dbReference>
<gene>
    <name evidence="3" type="ORF">GCM10023258_16450</name>
</gene>
<dbReference type="RefSeq" id="WP_345506982.1">
    <property type="nucleotide sequence ID" value="NZ_BAABIW010000011.1"/>
</dbReference>
<dbReference type="PROSITE" id="PS50093">
    <property type="entry name" value="PKD"/>
    <property type="match status" value="1"/>
</dbReference>
<protein>
    <recommendedName>
        <fullName evidence="2">PKD domain-containing protein</fullName>
    </recommendedName>
</protein>
<evidence type="ECO:0000313" key="3">
    <source>
        <dbReference type="EMBL" id="GAA5024417.1"/>
    </source>
</evidence>
<dbReference type="Gene3D" id="2.60.40.10">
    <property type="entry name" value="Immunoglobulins"/>
    <property type="match status" value="2"/>
</dbReference>
<sequence>MRRPTAAALAAVVLLPAVAAVTASAAIVGGTPGPGLAQVGPVNATDGYPVWYKDKNGLRLERCVDLADPRCPARGAVPDETAPLSFPDNYPDESFYAMAAANLNTANAGKALVDIALEGAFAAGPPVDGDQIVFARLRIKITNARDGVDYRVTTPVGTKTVRTDKPGLVFDTEDIGIGGQGDFTGALAGRIGPFLTWSTFGDRSDPALASDAYIGDGVTPHAVKGSPYGTNVFRIEGPGINPSAADACPTVGGPVSDCVETALFTVQGKVATTAGVTAERATYARSSGSAGVIDVFASSEPGDVQAIEVADVTPGAGAAFDPTDLPGAAGHYFARVDVGSVLPRQLQVSNVGDVPPSRRTVRVADRVSGEAVYDTDHRRLTVTAGSSDTADPPALTVAGWGAMSAGSLVVDDLPAPPPSVTVTSAAGGSLVLPVTVDGGARAPIPVVAQAGPDQVVQAGQTVRLDGSASRGPVATYAWTSPDGISVVDPDRAQASFTAPAAAGDYVLSLTVTGRSGSSTATLTVTVLPPAPEVVADAGPAQTVQRGTRVTLDGSRSVGAATYAWRQVAGPGDPVVTMAGADSARPSFTFPFYAYPATNGPLTFELTVRDVSGASTRTAQVVVTPTADVVRITTARYTGGKWRVDGTSSVAGGQNVVAHLGSLAGPVVGRSVVDPTGAFSVRPATGPVATAGSVVVVESPLGGVTAPFTVALK</sequence>
<evidence type="ECO:0000259" key="2">
    <source>
        <dbReference type="PROSITE" id="PS50093"/>
    </source>
</evidence>
<dbReference type="InterPro" id="IPR035986">
    <property type="entry name" value="PKD_dom_sf"/>
</dbReference>
<feature type="signal peptide" evidence="1">
    <location>
        <begin position="1"/>
        <end position="25"/>
    </location>
</feature>
<reference evidence="4" key="1">
    <citation type="journal article" date="2019" name="Int. J. Syst. Evol. Microbiol.">
        <title>The Global Catalogue of Microorganisms (GCM) 10K type strain sequencing project: providing services to taxonomists for standard genome sequencing and annotation.</title>
        <authorList>
            <consortium name="The Broad Institute Genomics Platform"/>
            <consortium name="The Broad Institute Genome Sequencing Center for Infectious Disease"/>
            <person name="Wu L."/>
            <person name="Ma J."/>
        </authorList>
    </citation>
    <scope>NUCLEOTIDE SEQUENCE [LARGE SCALE GENOMIC DNA]</scope>
    <source>
        <strain evidence="4">JCM 17687</strain>
    </source>
</reference>
<evidence type="ECO:0000313" key="4">
    <source>
        <dbReference type="Proteomes" id="UP001500427"/>
    </source>
</evidence>
<evidence type="ECO:0000256" key="1">
    <source>
        <dbReference type="SAM" id="SignalP"/>
    </source>
</evidence>
<keyword evidence="1" id="KW-0732">Signal</keyword>
<dbReference type="EMBL" id="BAABIW010000011">
    <property type="protein sequence ID" value="GAA5024417.1"/>
    <property type="molecule type" value="Genomic_DNA"/>
</dbReference>
<dbReference type="InterPro" id="IPR000601">
    <property type="entry name" value="PKD_dom"/>
</dbReference>
<dbReference type="SMART" id="SM00089">
    <property type="entry name" value="PKD"/>
    <property type="match status" value="2"/>
</dbReference>
<accession>A0ABP9JAN9</accession>
<proteinExistence type="predicted"/>
<keyword evidence="4" id="KW-1185">Reference proteome</keyword>